<dbReference type="Gene3D" id="2.40.70.10">
    <property type="entry name" value="Acid Proteases"/>
    <property type="match status" value="2"/>
</dbReference>
<dbReference type="Proteomes" id="UP000016496">
    <property type="component" value="Unassembled WGS sequence"/>
</dbReference>
<comment type="caution">
    <text evidence="1">The sequence shown here is derived from an EMBL/GenBank/DDBJ whole genome shotgun (WGS) entry which is preliminary data.</text>
</comment>
<dbReference type="EMBL" id="AWSV01000039">
    <property type="protein sequence ID" value="ERI88357.1"/>
    <property type="molecule type" value="Genomic_DNA"/>
</dbReference>
<dbReference type="SUPFAM" id="SSF50630">
    <property type="entry name" value="Acid proteases"/>
    <property type="match status" value="1"/>
</dbReference>
<sequence length="404" mass="45206">MAFAQDRAECERIAGVVFEAVGRQDMEQIKPHLSEVFEVSGQTSPIAGKVLEMLVGNLGGIKSFTLTEAKADTCLILNYDVEYEKHGKKQAAFVFDRNNRIKKMNLLTIKVKTAKRSPSDIIYNPSNVIEIPFEMMKNLIIVKATLNGEERDFLLDSGSRSTIINSKYVGEATSADKQGATAISNSRGVHDEALTGMNVEKASIDFYGIRIEEKEMLTLDISHLEGGGRQIYGLIGYELIQKYDVLYDYNRKVITLIAPDYFETYRKEKLAGHFIETVPLEMRGHIPIVPVKIGDDYYKMGIDCGAGVGLLDINLFVPIKSLLKKISSESLSGASKGKKEVTKARLKKFHAGTTAYKNMQFVFSDIAHLNKDKEVKIDGLLGYEFLSKHPTLISYQRKELLLIK</sequence>
<gene>
    <name evidence="1" type="ORF">HMPREF1981_00558</name>
</gene>
<evidence type="ECO:0000313" key="1">
    <source>
        <dbReference type="EMBL" id="ERI88357.1"/>
    </source>
</evidence>
<dbReference type="AlphaFoldDB" id="U2E2J7"/>
<dbReference type="Pfam" id="PF13650">
    <property type="entry name" value="Asp_protease_2"/>
    <property type="match status" value="2"/>
</dbReference>
<reference evidence="1 2" key="1">
    <citation type="submission" date="2013-08" db="EMBL/GenBank/DDBJ databases">
        <authorList>
            <person name="Weinstock G."/>
            <person name="Sodergren E."/>
            <person name="Wylie T."/>
            <person name="Fulton L."/>
            <person name="Fulton R."/>
            <person name="Fronick C."/>
            <person name="O'Laughlin M."/>
            <person name="Godfrey J."/>
            <person name="Miner T."/>
            <person name="Herter B."/>
            <person name="Appelbaum E."/>
            <person name="Cordes M."/>
            <person name="Lek S."/>
            <person name="Wollam A."/>
            <person name="Pepin K.H."/>
            <person name="Palsikar V.B."/>
            <person name="Mitreva M."/>
            <person name="Wilson R.K."/>
        </authorList>
    </citation>
    <scope>NUCLEOTIDE SEQUENCE [LARGE SCALE GENOMIC DNA]</scope>
    <source>
        <strain evidence="1 2">F0041</strain>
    </source>
</reference>
<evidence type="ECO:0008006" key="3">
    <source>
        <dbReference type="Google" id="ProtNLM"/>
    </source>
</evidence>
<proteinExistence type="predicted"/>
<name>U2E2J7_9BACE</name>
<protein>
    <recommendedName>
        <fullName evidence="3">Peptidase A2 domain-containing protein</fullName>
    </recommendedName>
</protein>
<accession>U2E2J7</accession>
<dbReference type="InterPro" id="IPR021109">
    <property type="entry name" value="Peptidase_aspartic_dom_sf"/>
</dbReference>
<organism evidence="1 2">
    <name type="scientific">Bacteroides pyogenes F0041</name>
    <dbReference type="NCBI Taxonomy" id="1321819"/>
    <lineage>
        <taxon>Bacteria</taxon>
        <taxon>Pseudomonadati</taxon>
        <taxon>Bacteroidota</taxon>
        <taxon>Bacteroidia</taxon>
        <taxon>Bacteroidales</taxon>
        <taxon>Bacteroidaceae</taxon>
        <taxon>Bacteroides</taxon>
    </lineage>
</organism>
<evidence type="ECO:0000313" key="2">
    <source>
        <dbReference type="Proteomes" id="UP000016496"/>
    </source>
</evidence>
<dbReference type="HOGENOM" id="CLU_643941_0_0_10"/>
<dbReference type="PATRIC" id="fig|1321819.3.peg.522"/>